<evidence type="ECO:0000259" key="2">
    <source>
        <dbReference type="PROSITE" id="PS51677"/>
    </source>
</evidence>
<dbReference type="CDD" id="cd10917">
    <property type="entry name" value="CE4_NodB_like_6s_7s"/>
    <property type="match status" value="1"/>
</dbReference>
<evidence type="ECO:0000313" key="3">
    <source>
        <dbReference type="EMBL" id="GAA1697391.1"/>
    </source>
</evidence>
<dbReference type="PANTHER" id="PTHR10587">
    <property type="entry name" value="GLYCOSYL TRANSFERASE-RELATED"/>
    <property type="match status" value="1"/>
</dbReference>
<dbReference type="PROSITE" id="PS51677">
    <property type="entry name" value="NODB"/>
    <property type="match status" value="1"/>
</dbReference>
<feature type="region of interest" description="Disordered" evidence="1">
    <location>
        <begin position="1"/>
        <end position="65"/>
    </location>
</feature>
<proteinExistence type="predicted"/>
<protein>
    <recommendedName>
        <fullName evidence="2">NodB homology domain-containing protein</fullName>
    </recommendedName>
</protein>
<dbReference type="InterPro" id="IPR002509">
    <property type="entry name" value="NODB_dom"/>
</dbReference>
<feature type="compositionally biased region" description="Basic and acidic residues" evidence="1">
    <location>
        <begin position="35"/>
        <end position="48"/>
    </location>
</feature>
<name>A0ABN2I2B7_9ACTN</name>
<evidence type="ECO:0000313" key="4">
    <source>
        <dbReference type="Proteomes" id="UP001500618"/>
    </source>
</evidence>
<dbReference type="PANTHER" id="PTHR10587:SF134">
    <property type="entry name" value="SECRETED PROTEIN"/>
    <property type="match status" value="1"/>
</dbReference>
<reference evidence="3 4" key="1">
    <citation type="journal article" date="2019" name="Int. J. Syst. Evol. Microbiol.">
        <title>The Global Catalogue of Microorganisms (GCM) 10K type strain sequencing project: providing services to taxonomists for standard genome sequencing and annotation.</title>
        <authorList>
            <consortium name="The Broad Institute Genomics Platform"/>
            <consortium name="The Broad Institute Genome Sequencing Center for Infectious Disease"/>
            <person name="Wu L."/>
            <person name="Ma J."/>
        </authorList>
    </citation>
    <scope>NUCLEOTIDE SEQUENCE [LARGE SCALE GENOMIC DNA]</scope>
    <source>
        <strain evidence="3 4">JCM 14718</strain>
    </source>
</reference>
<feature type="region of interest" description="Disordered" evidence="1">
    <location>
        <begin position="266"/>
        <end position="291"/>
    </location>
</feature>
<organism evidence="3 4">
    <name type="scientific">Fodinicola feengrottensis</name>
    <dbReference type="NCBI Taxonomy" id="435914"/>
    <lineage>
        <taxon>Bacteria</taxon>
        <taxon>Bacillati</taxon>
        <taxon>Actinomycetota</taxon>
        <taxon>Actinomycetes</taxon>
        <taxon>Mycobacteriales</taxon>
        <taxon>Fodinicola</taxon>
    </lineage>
</organism>
<dbReference type="Pfam" id="PF01522">
    <property type="entry name" value="Polysacc_deac_1"/>
    <property type="match status" value="1"/>
</dbReference>
<comment type="caution">
    <text evidence="3">The sequence shown here is derived from an EMBL/GenBank/DDBJ whole genome shotgun (WGS) entry which is preliminary data.</text>
</comment>
<dbReference type="EMBL" id="BAAANY010000020">
    <property type="protein sequence ID" value="GAA1697391.1"/>
    <property type="molecule type" value="Genomic_DNA"/>
</dbReference>
<feature type="compositionally biased region" description="Basic and acidic residues" evidence="1">
    <location>
        <begin position="7"/>
        <end position="22"/>
    </location>
</feature>
<accession>A0ABN2I2B7</accession>
<dbReference type="Proteomes" id="UP001500618">
    <property type="component" value="Unassembled WGS sequence"/>
</dbReference>
<keyword evidence="4" id="KW-1185">Reference proteome</keyword>
<dbReference type="InterPro" id="IPR050248">
    <property type="entry name" value="Polysacc_deacetylase_ArnD"/>
</dbReference>
<dbReference type="Gene3D" id="3.20.20.370">
    <property type="entry name" value="Glycoside hydrolase/deacetylase"/>
    <property type="match status" value="1"/>
</dbReference>
<feature type="domain" description="NodB homology" evidence="2">
    <location>
        <begin position="78"/>
        <end position="251"/>
    </location>
</feature>
<gene>
    <name evidence="3" type="ORF">GCM10009765_53480</name>
</gene>
<sequence>MPATAEQRPHPRSKDCNDRDPIGKPVGTTALPDLPHFDKPPRPERVPIRPDPAWLGAGPPPQDNSGAVVVRDIPTKQKVVFITIDDGDNRDPRTEALLRKANVPVTVFLIGAVASCEPDYFRRLQGLGIHLEDHTEQHPNIAKVFAGRQRQQICGIPSKYQRMFGHRPGLFRPPFGYDAFNSTTLRVLPTCGLHYLVLWQVNVHGNNIVHLRRGVRQIEPGDIILLHFQDNFVVGFAKVLEAVKQAGLTPAVLQDYLPADGSVIAPSAKEKPGISRLTEPVVNDTSSSDSD</sequence>
<evidence type="ECO:0000256" key="1">
    <source>
        <dbReference type="SAM" id="MobiDB-lite"/>
    </source>
</evidence>
<dbReference type="InterPro" id="IPR011330">
    <property type="entry name" value="Glyco_hydro/deAcase_b/a-brl"/>
</dbReference>
<dbReference type="SUPFAM" id="SSF88713">
    <property type="entry name" value="Glycoside hydrolase/deacetylase"/>
    <property type="match status" value="1"/>
</dbReference>
<dbReference type="RefSeq" id="WP_163569284.1">
    <property type="nucleotide sequence ID" value="NZ_BAAANY010000020.1"/>
</dbReference>